<sequence>MPRIYPLEGLNEIYPLEGIKHIGQSMIPAKLTVSGFEDLLTVPAYVLFSGPQRCVMRKMQLLTVPLPEQVVHHRATADAAGDADS</sequence>
<name>A0A379TH28_SALER</name>
<reference evidence="1 2" key="1">
    <citation type="submission" date="2018-06" db="EMBL/GenBank/DDBJ databases">
        <authorList>
            <consortium name="Pathogen Informatics"/>
            <person name="Doyle S."/>
        </authorList>
    </citation>
    <scope>NUCLEOTIDE SEQUENCE [LARGE SCALE GENOMIC DNA]</scope>
    <source>
        <strain evidence="1 2">NCTC8297</strain>
    </source>
</reference>
<gene>
    <name evidence="1" type="ORF">NCTC8297_05176</name>
</gene>
<dbReference type="Proteomes" id="UP000254741">
    <property type="component" value="Unassembled WGS sequence"/>
</dbReference>
<dbReference type="AlphaFoldDB" id="A0A379TH28"/>
<evidence type="ECO:0000313" key="1">
    <source>
        <dbReference type="EMBL" id="SUG49824.1"/>
    </source>
</evidence>
<dbReference type="EMBL" id="UGXG01000002">
    <property type="protein sequence ID" value="SUG49824.1"/>
    <property type="molecule type" value="Genomic_DNA"/>
</dbReference>
<accession>A0A379TH28</accession>
<protein>
    <submittedName>
        <fullName evidence="1">Uncharacterized protein</fullName>
    </submittedName>
</protein>
<evidence type="ECO:0000313" key="2">
    <source>
        <dbReference type="Proteomes" id="UP000254741"/>
    </source>
</evidence>
<organism evidence="1 2">
    <name type="scientific">Salmonella enterica subsp. arizonae</name>
    <dbReference type="NCBI Taxonomy" id="59203"/>
    <lineage>
        <taxon>Bacteria</taxon>
        <taxon>Pseudomonadati</taxon>
        <taxon>Pseudomonadota</taxon>
        <taxon>Gammaproteobacteria</taxon>
        <taxon>Enterobacterales</taxon>
        <taxon>Enterobacteriaceae</taxon>
        <taxon>Salmonella</taxon>
    </lineage>
</organism>
<proteinExistence type="predicted"/>